<sequence>MFKIFFYDTLKEWFFSNVFICFNLDHEMLVGRIEHLKRGKTLEVINKAYAVKNGIIPIKALKDARDFVRAYPFTYLCGMAKSLDQGVCKKEYLEHYAPVPKKELVILEVDRHCFFIPKSSLQEDLANFKIVLQEMDYLFSPFLLMYGCIQPVLEEGAILYAMLEHSRLCVIIMHHKQICYGKFYHLEVHESLHVASQETQEDYEQEEALLKSFLSSMEANLAQMDNTANEFQKKPPLDSEIPADIQDPKMFIEDMGHVSDITRLIQESLKDAYQHPIHPLQDFVEKVCILNTYQINKRMLEVLQNELMLEVSHMPISIVEQISIFAKREQYNDTL</sequence>
<dbReference type="EMBL" id="JBHRZO010000002">
    <property type="protein sequence ID" value="MFC3847061.1"/>
    <property type="molecule type" value="Genomic_DNA"/>
</dbReference>
<keyword evidence="2" id="KW-1185">Reference proteome</keyword>
<dbReference type="Proteomes" id="UP001595783">
    <property type="component" value="Unassembled WGS sequence"/>
</dbReference>
<evidence type="ECO:0000313" key="2">
    <source>
        <dbReference type="Proteomes" id="UP001595783"/>
    </source>
</evidence>
<protein>
    <submittedName>
        <fullName evidence="1">Uncharacterized protein</fullName>
    </submittedName>
</protein>
<evidence type="ECO:0000313" key="1">
    <source>
        <dbReference type="EMBL" id="MFC3847061.1"/>
    </source>
</evidence>
<organism evidence="1 2">
    <name type="scientific">Helicobacter baculiformis</name>
    <dbReference type="NCBI Taxonomy" id="427351"/>
    <lineage>
        <taxon>Bacteria</taxon>
        <taxon>Pseudomonadati</taxon>
        <taxon>Campylobacterota</taxon>
        <taxon>Epsilonproteobacteria</taxon>
        <taxon>Campylobacterales</taxon>
        <taxon>Helicobacteraceae</taxon>
        <taxon>Helicobacter</taxon>
    </lineage>
</organism>
<proteinExistence type="predicted"/>
<reference evidence="2" key="1">
    <citation type="journal article" date="2019" name="Int. J. Syst. Evol. Microbiol.">
        <title>The Global Catalogue of Microorganisms (GCM) 10K type strain sequencing project: providing services to taxonomists for standard genome sequencing and annotation.</title>
        <authorList>
            <consortium name="The Broad Institute Genomics Platform"/>
            <consortium name="The Broad Institute Genome Sequencing Center for Infectious Disease"/>
            <person name="Wu L."/>
            <person name="Ma J."/>
        </authorList>
    </citation>
    <scope>NUCLEOTIDE SEQUENCE [LARGE SCALE GENOMIC DNA]</scope>
    <source>
        <strain evidence="2">CCUG 53816</strain>
    </source>
</reference>
<name>A0ABV7ZFW4_9HELI</name>
<gene>
    <name evidence="1" type="ORF">ACFOPX_00725</name>
</gene>
<accession>A0ABV7ZFW4</accession>
<comment type="caution">
    <text evidence="1">The sequence shown here is derived from an EMBL/GenBank/DDBJ whole genome shotgun (WGS) entry which is preliminary data.</text>
</comment>
<dbReference type="RefSeq" id="WP_233708991.1">
    <property type="nucleotide sequence ID" value="NZ_FZMF01000015.1"/>
</dbReference>